<name>D7G4S0_ECTSI</name>
<dbReference type="STRING" id="2880.D7G4S0"/>
<keyword evidence="2" id="KW-0479">Metal-binding</keyword>
<evidence type="ECO:0000259" key="7">
    <source>
        <dbReference type="PROSITE" id="PS50157"/>
    </source>
</evidence>
<dbReference type="AlphaFoldDB" id="D7G4S0"/>
<organism evidence="8 9">
    <name type="scientific">Ectocarpus siliculosus</name>
    <name type="common">Brown alga</name>
    <name type="synonym">Conferva siliculosa</name>
    <dbReference type="NCBI Taxonomy" id="2880"/>
    <lineage>
        <taxon>Eukaryota</taxon>
        <taxon>Sar</taxon>
        <taxon>Stramenopiles</taxon>
        <taxon>Ochrophyta</taxon>
        <taxon>PX clade</taxon>
        <taxon>Phaeophyceae</taxon>
        <taxon>Ectocarpales</taxon>
        <taxon>Ectocarpaceae</taxon>
        <taxon>Ectocarpus</taxon>
    </lineage>
</organism>
<dbReference type="EMBL" id="FN649733">
    <property type="protein sequence ID" value="CBJ27163.1"/>
    <property type="molecule type" value="Genomic_DNA"/>
</dbReference>
<evidence type="ECO:0000313" key="8">
    <source>
        <dbReference type="EMBL" id="CBJ27163.1"/>
    </source>
</evidence>
<dbReference type="EMBL" id="FN648796">
    <property type="protein sequence ID" value="CBJ27163.1"/>
    <property type="molecule type" value="Genomic_DNA"/>
</dbReference>
<keyword evidence="9" id="KW-1185">Reference proteome</keyword>
<keyword evidence="5" id="KW-0539">Nucleus</keyword>
<protein>
    <submittedName>
        <fullName evidence="8">Conserved C2H2 zinc finger protein</fullName>
    </submittedName>
</protein>
<dbReference type="GO" id="GO:0005634">
    <property type="term" value="C:nucleus"/>
    <property type="evidence" value="ECO:0007669"/>
    <property type="project" value="UniProtKB-SubCell"/>
</dbReference>
<dbReference type="PROSITE" id="PS50157">
    <property type="entry name" value="ZINC_FINGER_C2H2_2"/>
    <property type="match status" value="1"/>
</dbReference>
<evidence type="ECO:0000256" key="5">
    <source>
        <dbReference type="ARBA" id="ARBA00023242"/>
    </source>
</evidence>
<dbReference type="eggNOG" id="KOG2893">
    <property type="taxonomic scope" value="Eukaryota"/>
</dbReference>
<sequence length="214" mass="25260">MGKKKKQKVAKDETEAWCYYCDRVFEHEEVLILHQKTKHFSCMFCKKKLSTAGGLVVHAQQVHQVRRRMAHHLGLPPLDREVPYRRCSRQALLPPPPPLLHNNRWRSGAHSREHLHMEHQEDRRTLRAGYLGKRNRCRLSLEMRSFRWKRSERSLLPIRCDRRGRSPLPHGPCRAGPRCLSCKGRPAFQIWLRDKARCFGNLEQELMFWVAAAT</sequence>
<evidence type="ECO:0000256" key="3">
    <source>
        <dbReference type="ARBA" id="ARBA00022771"/>
    </source>
</evidence>
<feature type="domain" description="C2H2-type" evidence="7">
    <location>
        <begin position="40"/>
        <end position="68"/>
    </location>
</feature>
<evidence type="ECO:0000256" key="4">
    <source>
        <dbReference type="ARBA" id="ARBA00022833"/>
    </source>
</evidence>
<proteinExistence type="predicted"/>
<gene>
    <name evidence="8" type="ORF">Esi_0058_0039</name>
</gene>
<dbReference type="GO" id="GO:0008270">
    <property type="term" value="F:zinc ion binding"/>
    <property type="evidence" value="ECO:0007669"/>
    <property type="project" value="UniProtKB-KW"/>
</dbReference>
<keyword evidence="3 6" id="KW-0863">Zinc-finger</keyword>
<keyword evidence="4" id="KW-0862">Zinc</keyword>
<dbReference type="InterPro" id="IPR036236">
    <property type="entry name" value="Znf_C2H2_sf"/>
</dbReference>
<accession>D7G4S0</accession>
<dbReference type="PROSITE" id="PS00028">
    <property type="entry name" value="ZINC_FINGER_C2H2_1"/>
    <property type="match status" value="1"/>
</dbReference>
<comment type="subcellular location">
    <subcellularLocation>
        <location evidence="1">Nucleus</location>
    </subcellularLocation>
</comment>
<dbReference type="Gene3D" id="3.30.160.60">
    <property type="entry name" value="Classic Zinc Finger"/>
    <property type="match status" value="1"/>
</dbReference>
<dbReference type="SMART" id="SM00355">
    <property type="entry name" value="ZnF_C2H2"/>
    <property type="match status" value="2"/>
</dbReference>
<evidence type="ECO:0000256" key="1">
    <source>
        <dbReference type="ARBA" id="ARBA00004123"/>
    </source>
</evidence>
<evidence type="ECO:0000313" key="9">
    <source>
        <dbReference type="Proteomes" id="UP000002630"/>
    </source>
</evidence>
<dbReference type="SUPFAM" id="SSF57667">
    <property type="entry name" value="beta-beta-alpha zinc fingers"/>
    <property type="match status" value="1"/>
</dbReference>
<dbReference type="PANTHER" id="PTHR23215:SF0">
    <property type="entry name" value="BUB3-INTERACTING AND GLEBS MOTIF-CONTAINING PROTEIN ZNF207"/>
    <property type="match status" value="1"/>
</dbReference>
<evidence type="ECO:0000256" key="2">
    <source>
        <dbReference type="ARBA" id="ARBA00022723"/>
    </source>
</evidence>
<reference evidence="8 9" key="1">
    <citation type="journal article" date="2010" name="Nature">
        <title>The Ectocarpus genome and the independent evolution of multicellularity in brown algae.</title>
        <authorList>
            <person name="Cock J.M."/>
            <person name="Sterck L."/>
            <person name="Rouze P."/>
            <person name="Scornet D."/>
            <person name="Allen A.E."/>
            <person name="Amoutzias G."/>
            <person name="Anthouard V."/>
            <person name="Artiguenave F."/>
            <person name="Aury J.M."/>
            <person name="Badger J.H."/>
            <person name="Beszteri B."/>
            <person name="Billiau K."/>
            <person name="Bonnet E."/>
            <person name="Bothwell J.H."/>
            <person name="Bowler C."/>
            <person name="Boyen C."/>
            <person name="Brownlee C."/>
            <person name="Carrano C.J."/>
            <person name="Charrier B."/>
            <person name="Cho G.Y."/>
            <person name="Coelho S.M."/>
            <person name="Collen J."/>
            <person name="Corre E."/>
            <person name="Da Silva C."/>
            <person name="Delage L."/>
            <person name="Delaroque N."/>
            <person name="Dittami S.M."/>
            <person name="Doulbeau S."/>
            <person name="Elias M."/>
            <person name="Farnham G."/>
            <person name="Gachon C.M."/>
            <person name="Gschloessl B."/>
            <person name="Heesch S."/>
            <person name="Jabbari K."/>
            <person name="Jubin C."/>
            <person name="Kawai H."/>
            <person name="Kimura K."/>
            <person name="Kloareg B."/>
            <person name="Kupper F.C."/>
            <person name="Lang D."/>
            <person name="Le Bail A."/>
            <person name="Leblanc C."/>
            <person name="Lerouge P."/>
            <person name="Lohr M."/>
            <person name="Lopez P.J."/>
            <person name="Martens C."/>
            <person name="Maumus F."/>
            <person name="Michel G."/>
            <person name="Miranda-Saavedra D."/>
            <person name="Morales J."/>
            <person name="Moreau H."/>
            <person name="Motomura T."/>
            <person name="Nagasato C."/>
            <person name="Napoli C.A."/>
            <person name="Nelson D.R."/>
            <person name="Nyvall-Collen P."/>
            <person name="Peters A.F."/>
            <person name="Pommier C."/>
            <person name="Potin P."/>
            <person name="Poulain J."/>
            <person name="Quesneville H."/>
            <person name="Read B."/>
            <person name="Rensing S.A."/>
            <person name="Ritter A."/>
            <person name="Rousvoal S."/>
            <person name="Samanta M."/>
            <person name="Samson G."/>
            <person name="Schroeder D.C."/>
            <person name="Segurens B."/>
            <person name="Strittmatter M."/>
            <person name="Tonon T."/>
            <person name="Tregear J.W."/>
            <person name="Valentin K."/>
            <person name="von Dassow P."/>
            <person name="Yamagishi T."/>
            <person name="Van de Peer Y."/>
            <person name="Wincker P."/>
        </authorList>
    </citation>
    <scope>NUCLEOTIDE SEQUENCE [LARGE SCALE GENOMIC DNA]</scope>
    <source>
        <strain evidence="9">Ec32 / CCAP1310/4</strain>
    </source>
</reference>
<evidence type="ECO:0000256" key="6">
    <source>
        <dbReference type="PROSITE-ProRule" id="PRU00042"/>
    </source>
</evidence>
<dbReference type="InParanoid" id="D7G4S0"/>
<dbReference type="PANTHER" id="PTHR23215">
    <property type="entry name" value="ZINC FINGER PROTEIN 207"/>
    <property type="match status" value="1"/>
</dbReference>
<dbReference type="InterPro" id="IPR013087">
    <property type="entry name" value="Znf_C2H2_type"/>
</dbReference>
<dbReference type="OrthoDB" id="206536at2759"/>
<dbReference type="CDD" id="cd20908">
    <property type="entry name" value="SUF4-like"/>
    <property type="match status" value="1"/>
</dbReference>
<dbReference type="Proteomes" id="UP000002630">
    <property type="component" value="Linkage Group LG08"/>
</dbReference>